<dbReference type="Proteomes" id="UP000011220">
    <property type="component" value="Chromosome"/>
</dbReference>
<reference evidence="1 2" key="1">
    <citation type="journal article" date="2013" name="Genome Announc.">
        <title>Complete genome sequence of Clostridium stercorarium subsp. stercorarium strain DSM 8532, a thermophilic degrader of plant cell wall fibers.</title>
        <authorList>
            <person name="Poehlein A."/>
            <person name="Zverlov V.V."/>
            <person name="Daniel R."/>
            <person name="Schwarz W.H."/>
            <person name="Liebl W."/>
        </authorList>
    </citation>
    <scope>NUCLEOTIDE SEQUENCE [LARGE SCALE GENOMIC DNA]</scope>
    <source>
        <strain evidence="2">ATCC 35414 / DSM 8532 / NCIMB 11754</strain>
    </source>
</reference>
<organism evidence="1 2">
    <name type="scientific">Thermoclostridium stercorarium (strain ATCC 35414 / DSM 8532 / NCIMB 11754)</name>
    <name type="common">Clostridium stercorarium</name>
    <dbReference type="NCBI Taxonomy" id="1121335"/>
    <lineage>
        <taxon>Bacteria</taxon>
        <taxon>Bacillati</taxon>
        <taxon>Bacillota</taxon>
        <taxon>Clostridia</taxon>
        <taxon>Eubacteriales</taxon>
        <taxon>Oscillospiraceae</taxon>
        <taxon>Thermoclostridium</taxon>
    </lineage>
</organism>
<name>L7VNN6_THES1</name>
<proteinExistence type="predicted"/>
<dbReference type="KEGG" id="css:Cst_c14010"/>
<sequence length="55" mass="6658">MTLTKKCSVLIVLRDGFGKMPQRRFWMWKKHNLLDAILSVLVYFIKIKQKEKYVD</sequence>
<keyword evidence="2" id="KW-1185">Reference proteome</keyword>
<evidence type="ECO:0000313" key="2">
    <source>
        <dbReference type="Proteomes" id="UP000011220"/>
    </source>
</evidence>
<dbReference type="AlphaFoldDB" id="L7VNN6"/>
<accession>L7VNN6</accession>
<gene>
    <name evidence="1" type="ordered locus">Cst_c14010</name>
</gene>
<dbReference type="EMBL" id="CP004044">
    <property type="protein sequence ID" value="AGC68392.1"/>
    <property type="molecule type" value="Genomic_DNA"/>
</dbReference>
<dbReference type="PATRIC" id="fig|1121335.3.peg.1380"/>
<evidence type="ECO:0000313" key="1">
    <source>
        <dbReference type="EMBL" id="AGC68392.1"/>
    </source>
</evidence>
<dbReference type="STRING" id="1121335.Cst_c14010"/>
<protein>
    <submittedName>
        <fullName evidence="1">Uncharacterized protein</fullName>
    </submittedName>
</protein>